<dbReference type="InterPro" id="IPR011055">
    <property type="entry name" value="Dup_hybrid_motif"/>
</dbReference>
<evidence type="ECO:0000256" key="1">
    <source>
        <dbReference type="ARBA" id="ARBA00004496"/>
    </source>
</evidence>
<dbReference type="InterPro" id="IPR001127">
    <property type="entry name" value="PTS_EIIA_1_perm"/>
</dbReference>
<keyword evidence="6" id="KW-0418">Kinase</keyword>
<dbReference type="GO" id="GO:0016301">
    <property type="term" value="F:kinase activity"/>
    <property type="evidence" value="ECO:0007669"/>
    <property type="project" value="UniProtKB-KW"/>
</dbReference>
<dbReference type="Gene3D" id="2.70.70.10">
    <property type="entry name" value="Glucose Permease (Domain IIA)"/>
    <property type="match status" value="1"/>
</dbReference>
<keyword evidence="2" id="KW-0813">Transport</keyword>
<dbReference type="AlphaFoldDB" id="A0A6A7K3L6"/>
<comment type="caution">
    <text evidence="8">The sequence shown here is derived from an EMBL/GenBank/DDBJ whole genome shotgun (WGS) entry which is preliminary data.</text>
</comment>
<dbReference type="SUPFAM" id="SSF51261">
    <property type="entry name" value="Duplicated hybrid motif"/>
    <property type="match status" value="1"/>
</dbReference>
<keyword evidence="5" id="KW-0598">Phosphotransferase system</keyword>
<dbReference type="EMBL" id="WHOE01000131">
    <property type="protein sequence ID" value="MPW15139.1"/>
    <property type="molecule type" value="Genomic_DNA"/>
</dbReference>
<proteinExistence type="predicted"/>
<evidence type="ECO:0000256" key="3">
    <source>
        <dbReference type="ARBA" id="ARBA00022597"/>
    </source>
</evidence>
<dbReference type="GO" id="GO:0009401">
    <property type="term" value="P:phosphoenolpyruvate-dependent sugar phosphotransferase system"/>
    <property type="evidence" value="ECO:0007669"/>
    <property type="project" value="UniProtKB-KW"/>
</dbReference>
<dbReference type="InterPro" id="IPR050890">
    <property type="entry name" value="PTS_EIIA_component"/>
</dbReference>
<dbReference type="PANTHER" id="PTHR45008:SF1">
    <property type="entry name" value="PTS SYSTEM GLUCOSE-SPECIFIC EIIA COMPONENT"/>
    <property type="match status" value="1"/>
</dbReference>
<feature type="domain" description="PTS EIIA type-1" evidence="7">
    <location>
        <begin position="13"/>
        <end position="117"/>
    </location>
</feature>
<evidence type="ECO:0000313" key="9">
    <source>
        <dbReference type="Proteomes" id="UP000430466"/>
    </source>
</evidence>
<evidence type="ECO:0000256" key="5">
    <source>
        <dbReference type="ARBA" id="ARBA00022683"/>
    </source>
</evidence>
<dbReference type="PROSITE" id="PS00371">
    <property type="entry name" value="PTS_EIIA_TYPE_1_HIS"/>
    <property type="match status" value="1"/>
</dbReference>
<dbReference type="Proteomes" id="UP000430466">
    <property type="component" value="Unassembled WGS sequence"/>
</dbReference>
<comment type="subcellular location">
    <subcellularLocation>
        <location evidence="1">Cytoplasm</location>
    </subcellularLocation>
</comment>
<gene>
    <name evidence="8" type="ORF">GDZ32_10270</name>
</gene>
<accession>A0A6A7K3L6</accession>
<evidence type="ECO:0000256" key="4">
    <source>
        <dbReference type="ARBA" id="ARBA00022679"/>
    </source>
</evidence>
<evidence type="ECO:0000256" key="2">
    <source>
        <dbReference type="ARBA" id="ARBA00022448"/>
    </source>
</evidence>
<keyword evidence="3 8" id="KW-0762">Sugar transport</keyword>
<keyword evidence="4" id="KW-0808">Transferase</keyword>
<protein>
    <submittedName>
        <fullName evidence="8">PTS glucose transporter subunit IIA</fullName>
    </submittedName>
</protein>
<dbReference type="NCBIfam" id="TIGR00830">
    <property type="entry name" value="PTBA"/>
    <property type="match status" value="1"/>
</dbReference>
<evidence type="ECO:0000256" key="6">
    <source>
        <dbReference type="ARBA" id="ARBA00022777"/>
    </source>
</evidence>
<evidence type="ECO:0000313" key="8">
    <source>
        <dbReference type="EMBL" id="MPW15139.1"/>
    </source>
</evidence>
<sequence length="144" mass="15695">MNDKVELLSAVNDEVFSKGLVDDGFAVELTNRAVYSPVDGKITMIAKTKHAIGITTKNGTEILIHMGLDTVDLNGLPFDVKVKEGQEVKKGQLLVDMNIEMIEKNGKAPTVRIVLTQSDKILNNKTYNVTNRNTLIGKIGNAAN</sequence>
<evidence type="ECO:0000259" key="7">
    <source>
        <dbReference type="PROSITE" id="PS51093"/>
    </source>
</evidence>
<organism evidence="8 9">
    <name type="scientific">Lactobacillus helveticus</name>
    <name type="common">Lactobacillus suntoryeus</name>
    <dbReference type="NCBI Taxonomy" id="1587"/>
    <lineage>
        <taxon>Bacteria</taxon>
        <taxon>Bacillati</taxon>
        <taxon>Bacillota</taxon>
        <taxon>Bacilli</taxon>
        <taxon>Lactobacillales</taxon>
        <taxon>Lactobacillaceae</taxon>
        <taxon>Lactobacillus</taxon>
    </lineage>
</organism>
<dbReference type="GO" id="GO:0005737">
    <property type="term" value="C:cytoplasm"/>
    <property type="evidence" value="ECO:0007669"/>
    <property type="project" value="UniProtKB-SubCell"/>
</dbReference>
<dbReference type="RefSeq" id="WP_321572849.1">
    <property type="nucleotide sequence ID" value="NZ_WHOE01000131.1"/>
</dbReference>
<dbReference type="PANTHER" id="PTHR45008">
    <property type="entry name" value="PTS SYSTEM GLUCOSE-SPECIFIC EIIA COMPONENT"/>
    <property type="match status" value="1"/>
</dbReference>
<dbReference type="Pfam" id="PF00358">
    <property type="entry name" value="PTS_EIIA_1"/>
    <property type="match status" value="1"/>
</dbReference>
<reference evidence="8 9" key="1">
    <citation type="submission" date="2019-10" db="EMBL/GenBank/DDBJ databases">
        <title>Draft genome sequences of Lactobacillus strains.</title>
        <authorList>
            <person name="Cho G.-S."/>
            <person name="Fagbemigun O."/>
            <person name="Brinks E."/>
            <person name="Franz C.M.A.P."/>
        </authorList>
    </citation>
    <scope>NUCLEOTIDE SEQUENCE [LARGE SCALE GENOMIC DNA]</scope>
    <source>
        <strain evidence="8 9">313</strain>
    </source>
</reference>
<dbReference type="PROSITE" id="PS51093">
    <property type="entry name" value="PTS_EIIA_TYPE_1"/>
    <property type="match status" value="1"/>
</dbReference>
<name>A0A6A7K3L6_LACHE</name>